<dbReference type="GO" id="GO:0003677">
    <property type="term" value="F:DNA binding"/>
    <property type="evidence" value="ECO:0007669"/>
    <property type="project" value="InterPro"/>
</dbReference>
<keyword evidence="3" id="KW-1185">Reference proteome</keyword>
<name>A0A1I6R0R9_9BACL</name>
<dbReference type="SUPFAM" id="SSF47413">
    <property type="entry name" value="lambda repressor-like DNA-binding domains"/>
    <property type="match status" value="1"/>
</dbReference>
<reference evidence="3" key="1">
    <citation type="submission" date="2016-10" db="EMBL/GenBank/DDBJ databases">
        <authorList>
            <person name="Varghese N."/>
            <person name="Submissions S."/>
        </authorList>
    </citation>
    <scope>NUCLEOTIDE SEQUENCE [LARGE SCALE GENOMIC DNA]</scope>
    <source>
        <strain evidence="3">DSM 45789</strain>
    </source>
</reference>
<dbReference type="Gene3D" id="1.10.260.40">
    <property type="entry name" value="lambda repressor-like DNA-binding domains"/>
    <property type="match status" value="1"/>
</dbReference>
<dbReference type="Pfam" id="PF01381">
    <property type="entry name" value="HTH_3"/>
    <property type="match status" value="1"/>
</dbReference>
<dbReference type="CDD" id="cd00093">
    <property type="entry name" value="HTH_XRE"/>
    <property type="match status" value="1"/>
</dbReference>
<dbReference type="OrthoDB" id="2991476at2"/>
<sequence>MEPSNIKDVGEVIRRVRKSKGLRLEDLADENISPATISNIERGISHGDRLKIVLKQD</sequence>
<dbReference type="AlphaFoldDB" id="A0A1I6R0R9"/>
<evidence type="ECO:0000259" key="1">
    <source>
        <dbReference type="PROSITE" id="PS50943"/>
    </source>
</evidence>
<evidence type="ECO:0000313" key="3">
    <source>
        <dbReference type="Proteomes" id="UP000198660"/>
    </source>
</evidence>
<feature type="domain" description="HTH cro/C1-type" evidence="1">
    <location>
        <begin position="13"/>
        <end position="43"/>
    </location>
</feature>
<gene>
    <name evidence="2" type="ORF">SAMN05444972_10410</name>
</gene>
<accession>A0A1I6R0R9</accession>
<proteinExistence type="predicted"/>
<organism evidence="2 3">
    <name type="scientific">Marininema halotolerans</name>
    <dbReference type="NCBI Taxonomy" id="1155944"/>
    <lineage>
        <taxon>Bacteria</taxon>
        <taxon>Bacillati</taxon>
        <taxon>Bacillota</taxon>
        <taxon>Bacilli</taxon>
        <taxon>Bacillales</taxon>
        <taxon>Thermoactinomycetaceae</taxon>
        <taxon>Marininema</taxon>
    </lineage>
</organism>
<dbReference type="EMBL" id="FPAA01000004">
    <property type="protein sequence ID" value="SFS58337.1"/>
    <property type="molecule type" value="Genomic_DNA"/>
</dbReference>
<evidence type="ECO:0000313" key="2">
    <source>
        <dbReference type="EMBL" id="SFS58337.1"/>
    </source>
</evidence>
<dbReference type="InterPro" id="IPR001387">
    <property type="entry name" value="Cro/C1-type_HTH"/>
</dbReference>
<dbReference type="PROSITE" id="PS50943">
    <property type="entry name" value="HTH_CROC1"/>
    <property type="match status" value="1"/>
</dbReference>
<dbReference type="InterPro" id="IPR010982">
    <property type="entry name" value="Lambda_DNA-bd_dom_sf"/>
</dbReference>
<protein>
    <submittedName>
        <fullName evidence="2">Helix-turn-helix</fullName>
    </submittedName>
</protein>
<dbReference type="Proteomes" id="UP000198660">
    <property type="component" value="Unassembled WGS sequence"/>
</dbReference>